<dbReference type="Pfam" id="PF00816">
    <property type="entry name" value="Histone_HNS"/>
    <property type="match status" value="1"/>
</dbReference>
<keyword evidence="7" id="KW-0614">Plasmid</keyword>
<evidence type="ECO:0000256" key="5">
    <source>
        <dbReference type="SAM" id="MobiDB-lite"/>
    </source>
</evidence>
<dbReference type="EMBL" id="CP000092">
    <property type="protein sequence ID" value="AAZ65650.1"/>
    <property type="molecule type" value="Genomic_DNA"/>
</dbReference>
<feature type="compositionally biased region" description="Low complexity" evidence="5">
    <location>
        <begin position="208"/>
        <end position="217"/>
    </location>
</feature>
<dbReference type="SMART" id="SM00528">
    <property type="entry name" value="HNS"/>
    <property type="match status" value="1"/>
</dbReference>
<organism evidence="7">
    <name type="scientific">Cupriavidus pinatubonensis (strain JMP 134 / LMG 1197)</name>
    <name type="common">Cupriavidus necator (strain JMP 134)</name>
    <dbReference type="NCBI Taxonomy" id="264198"/>
    <lineage>
        <taxon>Bacteria</taxon>
        <taxon>Pseudomonadati</taxon>
        <taxon>Pseudomonadota</taxon>
        <taxon>Betaproteobacteria</taxon>
        <taxon>Burkholderiales</taxon>
        <taxon>Burkholderiaceae</taxon>
        <taxon>Cupriavidus</taxon>
    </lineage>
</organism>
<feature type="domain" description="DNA-binding protein H-NS-like C-terminal" evidence="6">
    <location>
        <begin position="475"/>
        <end position="513"/>
    </location>
</feature>
<accession>Q46MI0</accession>
<proteinExistence type="inferred from homology"/>
<dbReference type="eggNOG" id="COG2916">
    <property type="taxonomic scope" value="Bacteria"/>
</dbReference>
<dbReference type="PANTHER" id="PTHR38097">
    <property type="match status" value="1"/>
</dbReference>
<evidence type="ECO:0000256" key="4">
    <source>
        <dbReference type="ARBA" id="ARBA00023125"/>
    </source>
</evidence>
<comment type="similarity">
    <text evidence="2">Belongs to the histone-like protein H-NS family.</text>
</comment>
<dbReference type="Gene3D" id="4.10.430.30">
    <property type="match status" value="1"/>
</dbReference>
<dbReference type="SUPFAM" id="SSF81273">
    <property type="entry name" value="H-NS histone-like proteins"/>
    <property type="match status" value="1"/>
</dbReference>
<evidence type="ECO:0000256" key="1">
    <source>
        <dbReference type="ARBA" id="ARBA00004453"/>
    </source>
</evidence>
<evidence type="ECO:0000259" key="6">
    <source>
        <dbReference type="SMART" id="SM00528"/>
    </source>
</evidence>
<evidence type="ECO:0000256" key="2">
    <source>
        <dbReference type="ARBA" id="ARBA00010610"/>
    </source>
</evidence>
<feature type="region of interest" description="Disordered" evidence="5">
    <location>
        <begin position="135"/>
        <end position="422"/>
    </location>
</feature>
<dbReference type="HOGENOM" id="CLU_040275_0_0_4"/>
<feature type="compositionally biased region" description="Basic and acidic residues" evidence="5">
    <location>
        <begin position="17"/>
        <end position="37"/>
    </location>
</feature>
<keyword evidence="4" id="KW-0238">DNA-binding</keyword>
<dbReference type="InterPro" id="IPR027444">
    <property type="entry name" value="H-NS_C_dom"/>
</dbReference>
<dbReference type="GO" id="GO:0003677">
    <property type="term" value="F:DNA binding"/>
    <property type="evidence" value="ECO:0007669"/>
    <property type="project" value="UniProtKB-KW"/>
</dbReference>
<geneLocation type="plasmid" evidence="7">
    <name>megaplasmid</name>
</geneLocation>
<dbReference type="AlphaFoldDB" id="Q46MI0"/>
<feature type="region of interest" description="Disordered" evidence="5">
    <location>
        <begin position="466"/>
        <end position="500"/>
    </location>
</feature>
<feature type="compositionally biased region" description="Low complexity" evidence="5">
    <location>
        <begin position="259"/>
        <end position="272"/>
    </location>
</feature>
<keyword evidence="3" id="KW-0963">Cytoplasm</keyword>
<gene>
    <name evidence="7" type="ordered locus">Reut_C6347</name>
</gene>
<feature type="compositionally biased region" description="Low complexity" evidence="5">
    <location>
        <begin position="135"/>
        <end position="186"/>
    </location>
</feature>
<reference evidence="7" key="1">
    <citation type="submission" date="2005-08" db="EMBL/GenBank/DDBJ databases">
        <title>Complete sequence of a megaplasmid of Ralstonia eutropha JMP134.</title>
        <authorList>
            <person name="Copeland A."/>
            <person name="Lucas S."/>
            <person name="Lapidus A."/>
            <person name="Barry K."/>
            <person name="Detter J.C."/>
            <person name="Glavina T."/>
            <person name="Hammon N."/>
            <person name="Israni S."/>
            <person name="Pitluck S."/>
            <person name="Goltsman E."/>
            <person name="Martinez M."/>
            <person name="Vergez L."/>
            <person name="Larimer F."/>
            <person name="Land M."/>
            <person name="Lykidis A."/>
            <person name="Richardson P."/>
        </authorList>
    </citation>
    <scope>NUCLEOTIDE SEQUENCE [LARGE SCALE GENOMIC DNA]</scope>
    <source>
        <strain evidence="7">JMP134</strain>
        <plasmid evidence="7">megaplasmid</plasmid>
    </source>
</reference>
<dbReference type="KEGG" id="reu:Reut_C6347"/>
<evidence type="ECO:0000313" key="7">
    <source>
        <dbReference type="EMBL" id="AAZ65650.1"/>
    </source>
</evidence>
<evidence type="ECO:0000256" key="3">
    <source>
        <dbReference type="ARBA" id="ARBA00022490"/>
    </source>
</evidence>
<name>Q46MI0_CUPPJ</name>
<comment type="subcellular location">
    <subcellularLocation>
        <location evidence="1">Cytoplasm</location>
        <location evidence="1">Nucleoid</location>
    </subcellularLocation>
</comment>
<sequence length="516" mass="55197">MTAKTERADAIPLDPGAEGRRREANDAQETRSHRPWDKAASAPAVTAMKENELAPKQVVDPLVASSATDGLGQMELPIAEAMRDADPVMGDASDAGVGRGSVDTQARRMDFWSTSRDSGPTATVSYRRRRAYAAPDAATEAVAPEASREAAASAALTESDAPQAPIEAMPSAATPAAVAEAPVEVLATDEPTESAAQDELTETAATLAPRYAPAPEAAPEETRAAKRGRQPKALTETAAPEAAPEQTRAAKRGRKLKALTETAAPEAAPEQTRAAKRGRKPKALTETAAPEAAPEEKRAPKRGRKPKALTETATPEAAPEETRAPKRGRKPKALIETATPEAAPEETRAPQRGRKRKILAEVAAPEVTAQETPTRKRGPKQRTLPGVEAAPEAPTQKTQTRKPRQEQKAPTATQRPSQSSLLAQLASVNAQLEQLRAAVPKVVEQIRQWMQEYDLSIEDIAGKPSVEPAARAVPTKTKAAPRPRYRNPKTGQTWSGRGRAPAWIGKKRERFLIDLL</sequence>
<feature type="compositionally biased region" description="Low complexity" evidence="5">
    <location>
        <begin position="231"/>
        <end position="247"/>
    </location>
</feature>
<feature type="region of interest" description="Disordered" evidence="5">
    <location>
        <begin position="1"/>
        <end position="46"/>
    </location>
</feature>
<protein>
    <submittedName>
        <fullName evidence="7">Histone-like nucleoid-structuring protein H-NS</fullName>
    </submittedName>
</protein>
<dbReference type="GO" id="GO:0009295">
    <property type="term" value="C:nucleoid"/>
    <property type="evidence" value="ECO:0007669"/>
    <property type="project" value="UniProtKB-SubCell"/>
</dbReference>
<dbReference type="PANTHER" id="PTHR38097:SF2">
    <property type="entry name" value="DNA-BINDING PROTEIN STPA"/>
    <property type="match status" value="1"/>
</dbReference>